<gene>
    <name evidence="9" type="ORF">PG997_000059</name>
</gene>
<name>A0ABR1X9R4_9PEZI</name>
<keyword evidence="3 7" id="KW-0812">Transmembrane</keyword>
<dbReference type="PROSITE" id="PS00216">
    <property type="entry name" value="SUGAR_TRANSPORT_1"/>
    <property type="match status" value="1"/>
</dbReference>
<dbReference type="PANTHER" id="PTHR48022:SF77">
    <property type="entry name" value="MAJOR FACILITATOR SUPERFAMILY (MFS) PROFILE DOMAIN-CONTAINING PROTEIN"/>
    <property type="match status" value="1"/>
</dbReference>
<comment type="caution">
    <text evidence="9">The sequence shown here is derived from an EMBL/GenBank/DDBJ whole genome shotgun (WGS) entry which is preliminary data.</text>
</comment>
<feature type="transmembrane region" description="Helical" evidence="7">
    <location>
        <begin position="408"/>
        <end position="428"/>
    </location>
</feature>
<evidence type="ECO:0000256" key="1">
    <source>
        <dbReference type="ARBA" id="ARBA00004141"/>
    </source>
</evidence>
<feature type="transmembrane region" description="Helical" evidence="7">
    <location>
        <begin position="20"/>
        <end position="36"/>
    </location>
</feature>
<protein>
    <submittedName>
        <fullName evidence="9">General substrate transporter</fullName>
    </submittedName>
</protein>
<evidence type="ECO:0000313" key="10">
    <source>
        <dbReference type="Proteomes" id="UP001433268"/>
    </source>
</evidence>
<keyword evidence="4 7" id="KW-1133">Transmembrane helix</keyword>
<dbReference type="PROSITE" id="PS50850">
    <property type="entry name" value="MFS"/>
    <property type="match status" value="1"/>
</dbReference>
<keyword evidence="5 7" id="KW-0472">Membrane</keyword>
<evidence type="ECO:0000256" key="4">
    <source>
        <dbReference type="ARBA" id="ARBA00022989"/>
    </source>
</evidence>
<dbReference type="PANTHER" id="PTHR48022">
    <property type="entry name" value="PLASTIDIC GLUCOSE TRANSPORTER 4"/>
    <property type="match status" value="1"/>
</dbReference>
<evidence type="ECO:0000313" key="9">
    <source>
        <dbReference type="EMBL" id="KAK8093374.1"/>
    </source>
</evidence>
<feature type="transmembrane region" description="Helical" evidence="7">
    <location>
        <begin position="190"/>
        <end position="211"/>
    </location>
</feature>
<feature type="transmembrane region" description="Helical" evidence="7">
    <location>
        <begin position="367"/>
        <end position="387"/>
    </location>
</feature>
<sequence length="552" mass="60436">MGHFLRDHNYKATKHVSTNLVLATMVLMTSVFAYGFENSVLSTVQAMNAYERIFGEYNAKTKKYEFTVDHLAYLNAFPLVAYAFGVIIFSQVGERFGRRAVFYSMNCICIIGVAICYAGRSYAWALAGRIIINLHVGAEAWLVPMWLAEIVPAAVRGSMVAIYAFSHVLAGFIAAVITNSTSKLHGDDSWKIPIAIMFAFPALALSLAWLLPESPRWLLRQGKFEQAVESLYYIHGADKAYPAEQEAQLLKDTIDNAPTKGSWGELFRGINKRRTFGGLVAAGANQLTGQAFASTYGTVFLKQINVMDPFTGTLIKRAGLLGGCIFVITLVEKIGRRRVGLVVGTATAAVLMIMGGLGTVANPAKSVQHGILAMSIIFPCVYMIAFGSTMTVIKAEIPHTSLRDKSNMLFWTVSNLCNILVTFTLPYLLKAPYANLGSKVGFVFGCISVVFLVLIFFLVPEMTGKYVPPSVWMLPCGKNTILLIISFRSLEEVDEMFEKRVPAWRSRGFQATGIAAAVTDLENDHATTSDVDGKLGSAERLEDPRSSNKGSP</sequence>
<reference evidence="9 10" key="1">
    <citation type="submission" date="2023-01" db="EMBL/GenBank/DDBJ databases">
        <title>Analysis of 21 Apiospora genomes using comparative genomics revels a genus with tremendous synthesis potential of carbohydrate active enzymes and secondary metabolites.</title>
        <authorList>
            <person name="Sorensen T."/>
        </authorList>
    </citation>
    <scope>NUCLEOTIDE SEQUENCE [LARGE SCALE GENOMIC DNA]</scope>
    <source>
        <strain evidence="9 10">CBS 114990</strain>
    </source>
</reference>
<feature type="transmembrane region" description="Helical" evidence="7">
    <location>
        <begin position="71"/>
        <end position="89"/>
    </location>
</feature>
<dbReference type="SUPFAM" id="SSF103473">
    <property type="entry name" value="MFS general substrate transporter"/>
    <property type="match status" value="1"/>
</dbReference>
<proteinExistence type="inferred from homology"/>
<evidence type="ECO:0000256" key="7">
    <source>
        <dbReference type="SAM" id="Phobius"/>
    </source>
</evidence>
<feature type="transmembrane region" description="Helical" evidence="7">
    <location>
        <begin position="339"/>
        <end position="361"/>
    </location>
</feature>
<evidence type="ECO:0000256" key="5">
    <source>
        <dbReference type="ARBA" id="ARBA00023136"/>
    </source>
</evidence>
<feature type="region of interest" description="Disordered" evidence="6">
    <location>
        <begin position="525"/>
        <end position="552"/>
    </location>
</feature>
<organism evidence="9 10">
    <name type="scientific">Apiospora hydei</name>
    <dbReference type="NCBI Taxonomy" id="1337664"/>
    <lineage>
        <taxon>Eukaryota</taxon>
        <taxon>Fungi</taxon>
        <taxon>Dikarya</taxon>
        <taxon>Ascomycota</taxon>
        <taxon>Pezizomycotina</taxon>
        <taxon>Sordariomycetes</taxon>
        <taxon>Xylariomycetidae</taxon>
        <taxon>Amphisphaeriales</taxon>
        <taxon>Apiosporaceae</taxon>
        <taxon>Apiospora</taxon>
    </lineage>
</organism>
<evidence type="ECO:0000256" key="6">
    <source>
        <dbReference type="SAM" id="MobiDB-lite"/>
    </source>
</evidence>
<dbReference type="Gene3D" id="1.20.1250.20">
    <property type="entry name" value="MFS general substrate transporter like domains"/>
    <property type="match status" value="1"/>
</dbReference>
<dbReference type="EMBL" id="JAQQWN010000002">
    <property type="protein sequence ID" value="KAK8093374.1"/>
    <property type="molecule type" value="Genomic_DNA"/>
</dbReference>
<keyword evidence="10" id="KW-1185">Reference proteome</keyword>
<evidence type="ECO:0000256" key="2">
    <source>
        <dbReference type="ARBA" id="ARBA00010992"/>
    </source>
</evidence>
<comment type="subcellular location">
    <subcellularLocation>
        <location evidence="1">Membrane</location>
        <topology evidence="1">Multi-pass membrane protein</topology>
    </subcellularLocation>
</comment>
<dbReference type="InterPro" id="IPR020846">
    <property type="entry name" value="MFS_dom"/>
</dbReference>
<dbReference type="InterPro" id="IPR005829">
    <property type="entry name" value="Sugar_transporter_CS"/>
</dbReference>
<dbReference type="InterPro" id="IPR050360">
    <property type="entry name" value="MFS_Sugar_Transporters"/>
</dbReference>
<feature type="domain" description="Major facilitator superfamily (MFS) profile" evidence="8">
    <location>
        <begin position="23"/>
        <end position="463"/>
    </location>
</feature>
<comment type="similarity">
    <text evidence="2">Belongs to the major facilitator superfamily. Sugar transporter (TC 2.A.1.1) family.</text>
</comment>
<dbReference type="GeneID" id="92037434"/>
<feature type="transmembrane region" description="Helical" evidence="7">
    <location>
        <begin position="160"/>
        <end position="178"/>
    </location>
</feature>
<dbReference type="Proteomes" id="UP001433268">
    <property type="component" value="Unassembled WGS sequence"/>
</dbReference>
<evidence type="ECO:0000259" key="8">
    <source>
        <dbReference type="PROSITE" id="PS50850"/>
    </source>
</evidence>
<feature type="transmembrane region" description="Helical" evidence="7">
    <location>
        <begin position="101"/>
        <end position="120"/>
    </location>
</feature>
<dbReference type="Pfam" id="PF00083">
    <property type="entry name" value="Sugar_tr"/>
    <property type="match status" value="1"/>
</dbReference>
<dbReference type="RefSeq" id="XP_066674147.1">
    <property type="nucleotide sequence ID" value="XM_066804374.1"/>
</dbReference>
<dbReference type="InterPro" id="IPR036259">
    <property type="entry name" value="MFS_trans_sf"/>
</dbReference>
<accession>A0ABR1X9R4</accession>
<feature type="compositionally biased region" description="Basic and acidic residues" evidence="6">
    <location>
        <begin position="525"/>
        <end position="546"/>
    </location>
</feature>
<feature type="transmembrane region" description="Helical" evidence="7">
    <location>
        <begin position="440"/>
        <end position="459"/>
    </location>
</feature>
<evidence type="ECO:0000256" key="3">
    <source>
        <dbReference type="ARBA" id="ARBA00022692"/>
    </source>
</evidence>
<dbReference type="InterPro" id="IPR005828">
    <property type="entry name" value="MFS_sugar_transport-like"/>
</dbReference>